<dbReference type="Gene3D" id="2.60.40.10">
    <property type="entry name" value="Immunoglobulins"/>
    <property type="match status" value="1"/>
</dbReference>
<proteinExistence type="predicted"/>
<evidence type="ECO:0000313" key="2">
    <source>
        <dbReference type="EMBL" id="MPN07031.1"/>
    </source>
</evidence>
<dbReference type="SMART" id="SM00060">
    <property type="entry name" value="FN3"/>
    <property type="match status" value="1"/>
</dbReference>
<reference evidence="2" key="1">
    <citation type="submission" date="2019-08" db="EMBL/GenBank/DDBJ databases">
        <authorList>
            <person name="Kucharzyk K."/>
            <person name="Murdoch R.W."/>
            <person name="Higgins S."/>
            <person name="Loffler F."/>
        </authorList>
    </citation>
    <scope>NUCLEOTIDE SEQUENCE</scope>
</reference>
<dbReference type="CDD" id="cd00063">
    <property type="entry name" value="FN3"/>
    <property type="match status" value="1"/>
</dbReference>
<protein>
    <recommendedName>
        <fullName evidence="1">Fibronectin type-III domain-containing protein</fullName>
    </recommendedName>
</protein>
<dbReference type="InterPro" id="IPR003961">
    <property type="entry name" value="FN3_dom"/>
</dbReference>
<accession>A0A645EYD6</accession>
<evidence type="ECO:0000259" key="1">
    <source>
        <dbReference type="PROSITE" id="PS50853"/>
    </source>
</evidence>
<name>A0A645EYD6_9ZZZZ</name>
<dbReference type="EMBL" id="VSSQ01052989">
    <property type="protein sequence ID" value="MPN07031.1"/>
    <property type="molecule type" value="Genomic_DNA"/>
</dbReference>
<dbReference type="AlphaFoldDB" id="A0A645EYD6"/>
<dbReference type="InterPro" id="IPR013783">
    <property type="entry name" value="Ig-like_fold"/>
</dbReference>
<dbReference type="PROSITE" id="PS50853">
    <property type="entry name" value="FN3"/>
    <property type="match status" value="1"/>
</dbReference>
<dbReference type="SUPFAM" id="SSF49265">
    <property type="entry name" value="Fibronectin type III"/>
    <property type="match status" value="1"/>
</dbReference>
<sequence>MFGMTSIVEAQSVISKSSWQSFNASTQAGSFNVQFDLVMSHANTQGYVTIRNGTITDTSQGACIIYVHQSGVIWARNGSSYTSNGTVRFTAGTSYHFRLEINVPAHTYNIYMTPSGQPEITLGVNYAFRTEQAAITQLTGWGVRSEATPVGSFMTVSNMIFMNGSDAIAPTVPTNLFAGEITQAGFNLYWTPSSDNIGVTEYEVLKNGVSIGTTNNTSIQITGLQASTTYAMAVRARDAAGNWSEQSTIYNVKTTNYTLSADNTTICRWKNNKKVAYSFTIDDAPLQKNDVPFVLSVTEP</sequence>
<dbReference type="InterPro" id="IPR036116">
    <property type="entry name" value="FN3_sf"/>
</dbReference>
<comment type="caution">
    <text evidence="2">The sequence shown here is derived from an EMBL/GenBank/DDBJ whole genome shotgun (WGS) entry which is preliminary data.</text>
</comment>
<gene>
    <name evidence="2" type="ORF">SDC9_154290</name>
</gene>
<feature type="domain" description="Fibronectin type-III" evidence="1">
    <location>
        <begin position="172"/>
        <end position="257"/>
    </location>
</feature>
<organism evidence="2">
    <name type="scientific">bioreactor metagenome</name>
    <dbReference type="NCBI Taxonomy" id="1076179"/>
    <lineage>
        <taxon>unclassified sequences</taxon>
        <taxon>metagenomes</taxon>
        <taxon>ecological metagenomes</taxon>
    </lineage>
</organism>
<dbReference type="Pfam" id="PF00041">
    <property type="entry name" value="fn3"/>
    <property type="match status" value="1"/>
</dbReference>